<evidence type="ECO:0000256" key="4">
    <source>
        <dbReference type="PROSITE-ProRule" id="PRU01161"/>
    </source>
</evidence>
<gene>
    <name evidence="6" type="ORF">CLV36_10849</name>
</gene>
<evidence type="ECO:0000256" key="3">
    <source>
        <dbReference type="ARBA" id="ARBA00023098"/>
    </source>
</evidence>
<sequence length="288" mass="30861">MEKVGVALSGGGITSCAHVGVLKALEEHGIQIHALAGTSSGAMVAALYGYGLSVDELTAFVPAFTRDVLDVDYKALIFKLLRGDFSLPGLFKGERLHQLIAHKTNHAHMREMRLPVALVAADLKSGKKVIFTSHTMRPPCPDSEVVTDIPIAVAVQASCSIPLLFKPVEYGNRVFIDGGVIDNCPVSALHAMGAERVIAINMVSAAAVDTPFPSCISVLKRAVSIGLAHQIKHVTGQADLVLQPEANAVGMFDFDKAFHCLQLGYEHALRQMGQIKQILQPRLVDDPV</sequence>
<keyword evidence="7" id="KW-1185">Reference proteome</keyword>
<keyword evidence="2 4" id="KW-0442">Lipid degradation</keyword>
<feature type="active site" description="Nucleophile" evidence="4">
    <location>
        <position position="39"/>
    </location>
</feature>
<dbReference type="InterPro" id="IPR016035">
    <property type="entry name" value="Acyl_Trfase/lysoPLipase"/>
</dbReference>
<dbReference type="SUPFAM" id="SSF52151">
    <property type="entry name" value="FabD/lysophospholipase-like"/>
    <property type="match status" value="1"/>
</dbReference>
<dbReference type="PANTHER" id="PTHR14226:SF29">
    <property type="entry name" value="NEUROPATHY TARGET ESTERASE SWS"/>
    <property type="match status" value="1"/>
</dbReference>
<dbReference type="InterPro" id="IPR002641">
    <property type="entry name" value="PNPLA_dom"/>
</dbReference>
<dbReference type="PROSITE" id="PS51257">
    <property type="entry name" value="PROKAR_LIPOPROTEIN"/>
    <property type="match status" value="1"/>
</dbReference>
<dbReference type="RefSeq" id="WP_022736303.1">
    <property type="nucleotide sequence ID" value="NZ_PVTZ01000008.1"/>
</dbReference>
<feature type="domain" description="PNPLA" evidence="5">
    <location>
        <begin position="6"/>
        <end position="190"/>
    </location>
</feature>
<organism evidence="6 7">
    <name type="scientific">Laceyella sediminis</name>
    <dbReference type="NCBI Taxonomy" id="573074"/>
    <lineage>
        <taxon>Bacteria</taxon>
        <taxon>Bacillati</taxon>
        <taxon>Bacillota</taxon>
        <taxon>Bacilli</taxon>
        <taxon>Bacillales</taxon>
        <taxon>Thermoactinomycetaceae</taxon>
        <taxon>Laceyella</taxon>
    </lineage>
</organism>
<dbReference type="EMBL" id="PVTZ01000008">
    <property type="protein sequence ID" value="PRZ13552.1"/>
    <property type="molecule type" value="Genomic_DNA"/>
</dbReference>
<dbReference type="PROSITE" id="PS51635">
    <property type="entry name" value="PNPLA"/>
    <property type="match status" value="1"/>
</dbReference>
<evidence type="ECO:0000256" key="1">
    <source>
        <dbReference type="ARBA" id="ARBA00022801"/>
    </source>
</evidence>
<dbReference type="Proteomes" id="UP000238836">
    <property type="component" value="Unassembled WGS sequence"/>
</dbReference>
<keyword evidence="3 4" id="KW-0443">Lipid metabolism</keyword>
<evidence type="ECO:0000259" key="5">
    <source>
        <dbReference type="PROSITE" id="PS51635"/>
    </source>
</evidence>
<dbReference type="InterPro" id="IPR050301">
    <property type="entry name" value="NTE"/>
</dbReference>
<reference evidence="6 7" key="1">
    <citation type="submission" date="2018-03" db="EMBL/GenBank/DDBJ databases">
        <title>Genomic Encyclopedia of Archaeal and Bacterial Type Strains, Phase II (KMG-II): from individual species to whole genera.</title>
        <authorList>
            <person name="Goeker M."/>
        </authorList>
    </citation>
    <scope>NUCLEOTIDE SEQUENCE [LARGE SCALE GENOMIC DNA]</scope>
    <source>
        <strain evidence="6 7">RHA1</strain>
    </source>
</reference>
<evidence type="ECO:0000256" key="2">
    <source>
        <dbReference type="ARBA" id="ARBA00022963"/>
    </source>
</evidence>
<comment type="caution">
    <text evidence="4">Lacks conserved residue(s) required for the propagation of feature annotation.</text>
</comment>
<dbReference type="PANTHER" id="PTHR14226">
    <property type="entry name" value="NEUROPATHY TARGET ESTERASE/SWISS CHEESE D.MELANOGASTER"/>
    <property type="match status" value="1"/>
</dbReference>
<keyword evidence="1 4" id="KW-0378">Hydrolase</keyword>
<evidence type="ECO:0000313" key="7">
    <source>
        <dbReference type="Proteomes" id="UP000238836"/>
    </source>
</evidence>
<comment type="caution">
    <text evidence="6">The sequence shown here is derived from an EMBL/GenBank/DDBJ whole genome shotgun (WGS) entry which is preliminary data.</text>
</comment>
<name>A0ABX5EMY5_9BACL</name>
<dbReference type="Gene3D" id="3.40.1090.10">
    <property type="entry name" value="Cytosolic phospholipase A2 catalytic domain"/>
    <property type="match status" value="1"/>
</dbReference>
<evidence type="ECO:0000313" key="6">
    <source>
        <dbReference type="EMBL" id="PRZ13552.1"/>
    </source>
</evidence>
<feature type="short sequence motif" description="DGA/G" evidence="4">
    <location>
        <begin position="177"/>
        <end position="179"/>
    </location>
</feature>
<proteinExistence type="predicted"/>
<dbReference type="Pfam" id="PF01734">
    <property type="entry name" value="Patatin"/>
    <property type="match status" value="1"/>
</dbReference>
<protein>
    <submittedName>
        <fullName evidence="6">NTE family protein</fullName>
    </submittedName>
</protein>
<feature type="active site" description="Proton acceptor" evidence="4">
    <location>
        <position position="177"/>
    </location>
</feature>
<feature type="short sequence motif" description="GXSXG" evidence="4">
    <location>
        <begin position="37"/>
        <end position="41"/>
    </location>
</feature>
<accession>A0ABX5EMY5</accession>